<name>A0A918ZZA3_9ACTN</name>
<reference evidence="1" key="1">
    <citation type="journal article" date="2014" name="Int. J. Syst. Evol. Microbiol.">
        <title>Complete genome sequence of Corynebacterium casei LMG S-19264T (=DSM 44701T), isolated from a smear-ripened cheese.</title>
        <authorList>
            <consortium name="US DOE Joint Genome Institute (JGI-PGF)"/>
            <person name="Walter F."/>
            <person name="Albersmeier A."/>
            <person name="Kalinowski J."/>
            <person name="Ruckert C."/>
        </authorList>
    </citation>
    <scope>NUCLEOTIDE SEQUENCE</scope>
    <source>
        <strain evidence="1">JCM 3302</strain>
    </source>
</reference>
<dbReference type="Proteomes" id="UP000641386">
    <property type="component" value="Unassembled WGS sequence"/>
</dbReference>
<gene>
    <name evidence="1" type="ORF">GCM10014715_39220</name>
</gene>
<comment type="caution">
    <text evidence="1">The sequence shown here is derived from an EMBL/GenBank/DDBJ whole genome shotgun (WGS) entry which is preliminary data.</text>
</comment>
<evidence type="ECO:0000313" key="2">
    <source>
        <dbReference type="Proteomes" id="UP000641386"/>
    </source>
</evidence>
<accession>A0A918ZZA3</accession>
<dbReference type="AlphaFoldDB" id="A0A918ZZA3"/>
<dbReference type="EMBL" id="BNBC01000017">
    <property type="protein sequence ID" value="GHE80033.1"/>
    <property type="molecule type" value="Genomic_DNA"/>
</dbReference>
<dbReference type="RefSeq" id="WP_189901971.1">
    <property type="nucleotide sequence ID" value="NZ_BNBC01000017.1"/>
</dbReference>
<protein>
    <submittedName>
        <fullName evidence="1">Uncharacterized protein</fullName>
    </submittedName>
</protein>
<organism evidence="1 2">
    <name type="scientific">Streptomyces spiralis</name>
    <dbReference type="NCBI Taxonomy" id="66376"/>
    <lineage>
        <taxon>Bacteria</taxon>
        <taxon>Bacillati</taxon>
        <taxon>Actinomycetota</taxon>
        <taxon>Actinomycetes</taxon>
        <taxon>Kitasatosporales</taxon>
        <taxon>Streptomycetaceae</taxon>
        <taxon>Streptomyces</taxon>
    </lineage>
</organism>
<keyword evidence="2" id="KW-1185">Reference proteome</keyword>
<proteinExistence type="predicted"/>
<sequence>MAAASQRGSIVCTWCKHPRPADKIRYWDGKPQCTDEIRCMKRIPRKTSY</sequence>
<evidence type="ECO:0000313" key="1">
    <source>
        <dbReference type="EMBL" id="GHE80033.1"/>
    </source>
</evidence>
<reference evidence="1" key="2">
    <citation type="submission" date="2020-09" db="EMBL/GenBank/DDBJ databases">
        <authorList>
            <person name="Sun Q."/>
            <person name="Ohkuma M."/>
        </authorList>
    </citation>
    <scope>NUCLEOTIDE SEQUENCE</scope>
    <source>
        <strain evidence="1">JCM 3302</strain>
    </source>
</reference>